<reference evidence="6 8" key="1">
    <citation type="submission" date="2018-06" db="EMBL/GenBank/DDBJ databases">
        <authorList>
            <consortium name="Pathogen Informatics"/>
            <person name="Doyle S."/>
        </authorList>
    </citation>
    <scope>NUCLEOTIDE SEQUENCE [LARGE SCALE GENOMIC DNA]</scope>
    <source>
        <strain evidence="6 8">NCTC11546</strain>
    </source>
</reference>
<sequence>MKGYIFDLDGVLVDTAKYHYIAWKTIAKEFNFELTPQHNEQLKGIGREVSLHQILQWAGKTLSETDFTDTALRKNKLYLEQISSIDSSELLPGVLNFLQLLKAHHKKIALGSASRNARLVLERTGILPLFDAIVDGTMVSKAKPNPEVFLKAAEGLGLPPADCCVFEDAPAGVQAAKSAGMKVIGVGNPEVLKAADTVIPNFLNMKI</sequence>
<dbReference type="GO" id="GO:0008801">
    <property type="term" value="F:beta-phosphoglucomutase activity"/>
    <property type="evidence" value="ECO:0007669"/>
    <property type="project" value="UniProtKB-EC"/>
</dbReference>
<keyword evidence="4" id="KW-0479">Metal-binding</keyword>
<dbReference type="InterPro" id="IPR010976">
    <property type="entry name" value="B-phosphoglucomutase_hydrolase"/>
</dbReference>
<dbReference type="PANTHER" id="PTHR18901:SF38">
    <property type="entry name" value="PSEUDOURIDINE-5'-PHOSPHATASE"/>
    <property type="match status" value="1"/>
</dbReference>
<dbReference type="NCBIfam" id="TIGR02009">
    <property type="entry name" value="PGMB-YQAB-SF"/>
    <property type="match status" value="1"/>
</dbReference>
<accession>A0A2X2RMT0</accession>
<keyword evidence="6" id="KW-0413">Isomerase</keyword>
<dbReference type="EMBL" id="UARG01000017">
    <property type="protein sequence ID" value="SQA77953.1"/>
    <property type="molecule type" value="Genomic_DNA"/>
</dbReference>
<evidence type="ECO:0000313" key="8">
    <source>
        <dbReference type="Proteomes" id="UP000249891"/>
    </source>
</evidence>
<dbReference type="InterPro" id="IPR023198">
    <property type="entry name" value="PGP-like_dom2"/>
</dbReference>
<dbReference type="Proteomes" id="UP001163262">
    <property type="component" value="Chromosome"/>
</dbReference>
<reference evidence="7" key="2">
    <citation type="submission" date="2022-10" db="EMBL/GenBank/DDBJ databases">
        <title>Complete genome sequence of Capnocytophaga ochracea KCOM 2812 isolated from actinomycosis lesion.</title>
        <authorList>
            <person name="Kook J.-K."/>
            <person name="Park S.-N."/>
            <person name="Lim Y.K."/>
        </authorList>
    </citation>
    <scope>NUCLEOTIDE SEQUENCE</scope>
    <source>
        <strain evidence="7">KCOM 28121</strain>
    </source>
</reference>
<comment type="cofactor">
    <cofactor evidence="4">
        <name>Mg(2+)</name>
        <dbReference type="ChEBI" id="CHEBI:18420"/>
    </cofactor>
    <text evidence="4">Binds 2 magnesium ions per subunit.</text>
</comment>
<feature type="binding site" evidence="3">
    <location>
        <position position="143"/>
    </location>
    <ligand>
        <name>substrate</name>
    </ligand>
</feature>
<dbReference type="SFLD" id="SFLDG01135">
    <property type="entry name" value="C1.5.6:_HAD__Beta-PGM__Phospha"/>
    <property type="match status" value="1"/>
</dbReference>
<feature type="binding site" evidence="3">
    <location>
        <begin position="112"/>
        <end position="116"/>
    </location>
    <ligand>
        <name>substrate</name>
    </ligand>
</feature>
<feature type="site" description="Important for catalytic activity and assists the phosphoryl transfer reaction to Asp8 by balancing charge and orienting the reacting groups" evidence="5">
    <location>
        <position position="143"/>
    </location>
</feature>
<dbReference type="Pfam" id="PF00702">
    <property type="entry name" value="Hydrolase"/>
    <property type="match status" value="1"/>
</dbReference>
<keyword evidence="4" id="KW-0460">Magnesium</keyword>
<proteinExistence type="inferred from homology"/>
<dbReference type="InterPro" id="IPR036412">
    <property type="entry name" value="HAD-like_sf"/>
</dbReference>
<dbReference type="RefSeq" id="WP_016478245.1">
    <property type="nucleotide sequence ID" value="NZ_CP110228.1"/>
</dbReference>
<dbReference type="GO" id="GO:0005975">
    <property type="term" value="P:carbohydrate metabolic process"/>
    <property type="evidence" value="ECO:0007669"/>
    <property type="project" value="InterPro"/>
</dbReference>
<dbReference type="PRINTS" id="PR00413">
    <property type="entry name" value="HADHALOGNASE"/>
</dbReference>
<evidence type="ECO:0000256" key="4">
    <source>
        <dbReference type="PIRSR" id="PIRSR610972-3"/>
    </source>
</evidence>
<dbReference type="SFLD" id="SFLDS00003">
    <property type="entry name" value="Haloacid_Dehalogenase"/>
    <property type="match status" value="1"/>
</dbReference>
<evidence type="ECO:0000256" key="2">
    <source>
        <dbReference type="PIRSR" id="PIRSR610972-1"/>
    </source>
</evidence>
<evidence type="ECO:0000256" key="3">
    <source>
        <dbReference type="PIRSR" id="PIRSR610972-2"/>
    </source>
</evidence>
<feature type="binding site" evidence="3">
    <location>
        <position position="74"/>
    </location>
    <ligand>
        <name>substrate</name>
    </ligand>
</feature>
<dbReference type="Proteomes" id="UP000249891">
    <property type="component" value="Unassembled WGS sequence"/>
</dbReference>
<feature type="binding site" evidence="4">
    <location>
        <position position="9"/>
    </location>
    <ligand>
        <name>Mg(2+)</name>
        <dbReference type="ChEBI" id="CHEBI:18420"/>
    </ligand>
</feature>
<organism evidence="6 8">
    <name type="scientific">Capnocytophaga ochracea</name>
    <dbReference type="NCBI Taxonomy" id="1018"/>
    <lineage>
        <taxon>Bacteria</taxon>
        <taxon>Pseudomonadati</taxon>
        <taxon>Bacteroidota</taxon>
        <taxon>Flavobacteriia</taxon>
        <taxon>Flavobacteriales</taxon>
        <taxon>Flavobacteriaceae</taxon>
        <taxon>Capnocytophaga</taxon>
    </lineage>
</organism>
<dbReference type="NCBIfam" id="TIGR01509">
    <property type="entry name" value="HAD-SF-IA-v3"/>
    <property type="match status" value="1"/>
</dbReference>
<dbReference type="SUPFAM" id="SSF56784">
    <property type="entry name" value="HAD-like"/>
    <property type="match status" value="1"/>
</dbReference>
<feature type="binding site" evidence="3">
    <location>
        <begin position="42"/>
        <end position="47"/>
    </location>
    <ligand>
        <name>substrate</name>
    </ligand>
</feature>
<feature type="binding site" evidence="4">
    <location>
        <position position="7"/>
    </location>
    <ligand>
        <name>Mg(2+)</name>
        <dbReference type="ChEBI" id="CHEBI:18420"/>
    </ligand>
</feature>
<dbReference type="CDD" id="cd02598">
    <property type="entry name" value="HAD_BPGM"/>
    <property type="match status" value="1"/>
</dbReference>
<dbReference type="InterPro" id="IPR010972">
    <property type="entry name" value="Beta-PGM"/>
</dbReference>
<evidence type="ECO:0000313" key="7">
    <source>
        <dbReference type="EMBL" id="UZD40141.1"/>
    </source>
</evidence>
<dbReference type="InterPro" id="IPR006439">
    <property type="entry name" value="HAD-SF_hydro_IA"/>
</dbReference>
<feature type="binding site" evidence="4">
    <location>
        <position position="167"/>
    </location>
    <ligand>
        <name>Mg(2+)</name>
        <dbReference type="ChEBI" id="CHEBI:18420"/>
    </ligand>
</feature>
<feature type="binding site" evidence="3">
    <location>
        <position position="50"/>
    </location>
    <ligand>
        <name>substrate</name>
    </ligand>
</feature>
<dbReference type="AlphaFoldDB" id="A0A2X2RMT0"/>
<feature type="binding site" evidence="3">
    <location>
        <position position="23"/>
    </location>
    <ligand>
        <name>substrate</name>
    </ligand>
</feature>
<dbReference type="SFLD" id="SFLDG01129">
    <property type="entry name" value="C1.5:_HAD__Beta-PGM__Phosphata"/>
    <property type="match status" value="1"/>
</dbReference>
<evidence type="ECO:0000256" key="1">
    <source>
        <dbReference type="ARBA" id="ARBA00006171"/>
    </source>
</evidence>
<feature type="active site" description="Proton donor/acceptor" evidence="2">
    <location>
        <position position="9"/>
    </location>
</feature>
<evidence type="ECO:0000256" key="5">
    <source>
        <dbReference type="PIRSR" id="PIRSR610972-4"/>
    </source>
</evidence>
<dbReference type="EMBL" id="CP110230">
    <property type="protein sequence ID" value="UZD40141.1"/>
    <property type="molecule type" value="Genomic_DNA"/>
</dbReference>
<feature type="binding site" evidence="4">
    <location>
        <position position="168"/>
    </location>
    <ligand>
        <name>Mg(2+)</name>
        <dbReference type="ChEBI" id="CHEBI:18420"/>
    </ligand>
</feature>
<protein>
    <submittedName>
        <fullName evidence="6">Beta-phosphoglucomutase</fullName>
        <ecNumber evidence="6">5.4.2.6</ecNumber>
    </submittedName>
</protein>
<dbReference type="PANTHER" id="PTHR18901">
    <property type="entry name" value="2-DEOXYGLUCOSE-6-PHOSPHATE PHOSPHATASE 2"/>
    <property type="match status" value="1"/>
</dbReference>
<feature type="active site" description="Nucleophile" evidence="2">
    <location>
        <position position="7"/>
    </location>
</feature>
<gene>
    <name evidence="6" type="primary">yvdM</name>
    <name evidence="7" type="synonym">pgmB</name>
    <name evidence="6" type="ORF">NCTC11546_01178</name>
    <name evidence="7" type="ORF">OL231_08105</name>
</gene>
<dbReference type="Gene3D" id="1.10.150.240">
    <property type="entry name" value="Putative phosphatase, domain 2"/>
    <property type="match status" value="1"/>
</dbReference>
<dbReference type="GO" id="GO:0000287">
    <property type="term" value="F:magnesium ion binding"/>
    <property type="evidence" value="ECO:0007669"/>
    <property type="project" value="InterPro"/>
</dbReference>
<comment type="similarity">
    <text evidence="1">Belongs to the HAD-like hydrolase superfamily. CbbY/CbbZ/Gph/YieH family.</text>
</comment>
<evidence type="ECO:0000313" key="6">
    <source>
        <dbReference type="EMBL" id="SQA77953.1"/>
    </source>
</evidence>
<dbReference type="Gene3D" id="3.40.50.1000">
    <property type="entry name" value="HAD superfamily/HAD-like"/>
    <property type="match status" value="1"/>
</dbReference>
<dbReference type="NCBIfam" id="TIGR01990">
    <property type="entry name" value="bPGM"/>
    <property type="match status" value="1"/>
</dbReference>
<dbReference type="InterPro" id="IPR023214">
    <property type="entry name" value="HAD_sf"/>
</dbReference>
<feature type="binding site" evidence="3">
    <location>
        <begin position="7"/>
        <end position="9"/>
    </location>
    <ligand>
        <name>substrate</name>
    </ligand>
</feature>
<feature type="site" description="Important for catalytic activity and assists the phosphoryl transfer reaction to Asp8 by balancing charge and orienting the reacting groups" evidence="5">
    <location>
        <position position="112"/>
    </location>
</feature>
<name>A0A2X2RMT0_CAPOC</name>
<dbReference type="EC" id="5.4.2.6" evidence="6"/>